<reference evidence="3" key="2">
    <citation type="journal article" date="2014" name="ISME J.">
        <title>Microbial stratification in low pH oxic and suboxic macroscopic growths along an acid mine drainage.</title>
        <authorList>
            <person name="Mendez-Garcia C."/>
            <person name="Mesa V."/>
            <person name="Sprenger R.R."/>
            <person name="Richter M."/>
            <person name="Diez M.S."/>
            <person name="Solano J."/>
            <person name="Bargiela R."/>
            <person name="Golyshina O.V."/>
            <person name="Manteca A."/>
            <person name="Ramos J.L."/>
            <person name="Gallego J.R."/>
            <person name="Llorente I."/>
            <person name="Martins Dos Santos V.A."/>
            <person name="Jensen O.N."/>
            <person name="Pelaez A.I."/>
            <person name="Sanchez J."/>
            <person name="Ferrer M."/>
        </authorList>
    </citation>
    <scope>NUCLEOTIDE SEQUENCE</scope>
</reference>
<dbReference type="InterPro" id="IPR036079">
    <property type="entry name" value="ATPase_csu/dsu_sf"/>
</dbReference>
<feature type="non-terminal residue" evidence="3">
    <location>
        <position position="269"/>
    </location>
</feature>
<keyword evidence="1" id="KW-0813">Transport</keyword>
<dbReference type="InterPro" id="IPR044911">
    <property type="entry name" value="V-type_ATPase_csu/dsu_dom_3"/>
</dbReference>
<sequence length="269" mass="29751">MAGSPYASSIGRLKSDFPTFLGKETFVQLRRAKGIDEILTQLESTAYGPHIDSARATFQGLALLEIALNRALVHRNHLAWSATPFAGRQSVQEYLRRWDLRNIELILTAKLDQRPLTEIEAHLVSVRGLPAGILGGTLTLDDLRLLLEQPSVEAVAQSLIKFGYGATLLPLVEQFARSRDVFPLHLALEQEYYRRCLEAARFFQGDEWIIRQFLASEIDARNALLMLKGKALGLPSDRVLGHWVDGGALGRAAAEDLLTAASVPALAER</sequence>
<name>T1A5S0_9ZZZZ</name>
<dbReference type="PANTHER" id="PTHR38682:SF1">
    <property type="entry name" value="V-TYPE ATP SYNTHASE SUBUNIT C"/>
    <property type="match status" value="1"/>
</dbReference>
<dbReference type="EMBL" id="AUZY01010774">
    <property type="protein sequence ID" value="EQD37195.1"/>
    <property type="molecule type" value="Genomic_DNA"/>
</dbReference>
<accession>T1A5S0</accession>
<dbReference type="InterPro" id="IPR002843">
    <property type="entry name" value="ATPase_V0-cplx_csu/dsu"/>
</dbReference>
<dbReference type="PANTHER" id="PTHR38682">
    <property type="entry name" value="V-TYPE ATP SYNTHASE SUBUNIT C"/>
    <property type="match status" value="1"/>
</dbReference>
<organism evidence="3">
    <name type="scientific">mine drainage metagenome</name>
    <dbReference type="NCBI Taxonomy" id="410659"/>
    <lineage>
        <taxon>unclassified sequences</taxon>
        <taxon>metagenomes</taxon>
        <taxon>ecological metagenomes</taxon>
    </lineage>
</organism>
<protein>
    <submittedName>
        <fullName evidence="3">V-type ATP synthase subunit C</fullName>
    </submittedName>
</protein>
<proteinExistence type="predicted"/>
<gene>
    <name evidence="3" type="ORF">B1B_16202</name>
</gene>
<evidence type="ECO:0000256" key="1">
    <source>
        <dbReference type="ARBA" id="ARBA00022448"/>
    </source>
</evidence>
<dbReference type="GO" id="GO:0046961">
    <property type="term" value="F:proton-transporting ATPase activity, rotational mechanism"/>
    <property type="evidence" value="ECO:0007669"/>
    <property type="project" value="InterPro"/>
</dbReference>
<evidence type="ECO:0000256" key="2">
    <source>
        <dbReference type="ARBA" id="ARBA00023065"/>
    </source>
</evidence>
<keyword evidence="2" id="KW-0406">Ion transport</keyword>
<dbReference type="SUPFAM" id="SSF103486">
    <property type="entry name" value="V-type ATP synthase subunit C"/>
    <property type="match status" value="1"/>
</dbReference>
<dbReference type="AlphaFoldDB" id="T1A5S0"/>
<reference evidence="3" key="1">
    <citation type="submission" date="2013-08" db="EMBL/GenBank/DDBJ databases">
        <authorList>
            <person name="Mendez C."/>
            <person name="Richter M."/>
            <person name="Ferrer M."/>
            <person name="Sanchez J."/>
        </authorList>
    </citation>
    <scope>NUCLEOTIDE SEQUENCE</scope>
</reference>
<comment type="caution">
    <text evidence="3">The sequence shown here is derived from an EMBL/GenBank/DDBJ whole genome shotgun (WGS) entry which is preliminary data.</text>
</comment>
<dbReference type="InterPro" id="IPR050873">
    <property type="entry name" value="V-ATPase_V0D/AC39_subunit"/>
</dbReference>
<dbReference type="Gene3D" id="1.10.132.50">
    <property type="entry name" value="ATP synthase (C/AC39) subunit, domain 3"/>
    <property type="match status" value="2"/>
</dbReference>
<evidence type="ECO:0000313" key="3">
    <source>
        <dbReference type="EMBL" id="EQD37195.1"/>
    </source>
</evidence>
<dbReference type="Pfam" id="PF01992">
    <property type="entry name" value="vATP-synt_AC39"/>
    <property type="match status" value="1"/>
</dbReference>